<comment type="caution">
    <text evidence="2">The sequence shown here is derived from an EMBL/GenBank/DDBJ whole genome shotgun (WGS) entry which is preliminary data.</text>
</comment>
<evidence type="ECO:0000313" key="2">
    <source>
        <dbReference type="EMBL" id="KRP33324.1"/>
    </source>
</evidence>
<reference evidence="2 3" key="1">
    <citation type="submission" date="2015-10" db="EMBL/GenBank/DDBJ databases">
        <title>Metagenome-Assembled Genomes uncover a global brackish microbiome.</title>
        <authorList>
            <person name="Hugerth L.W."/>
            <person name="Larsson J."/>
            <person name="Alneberg J."/>
            <person name="Lindh M.V."/>
            <person name="Legrand C."/>
            <person name="Pinhassi J."/>
            <person name="Andersson A.F."/>
        </authorList>
    </citation>
    <scope>NUCLEOTIDE SEQUENCE [LARGE SCALE GENOMIC DNA]</scope>
    <source>
        <strain evidence="2">BACL9 MAG-120820-bin42</strain>
    </source>
</reference>
<dbReference type="Proteomes" id="UP000051557">
    <property type="component" value="Unassembled WGS sequence"/>
</dbReference>
<evidence type="ECO:0000256" key="1">
    <source>
        <dbReference type="SAM" id="Coils"/>
    </source>
</evidence>
<proteinExistence type="predicted"/>
<dbReference type="AlphaFoldDB" id="A0A0R2XFW3"/>
<feature type="coiled-coil region" evidence="1">
    <location>
        <begin position="53"/>
        <end position="113"/>
    </location>
</feature>
<evidence type="ECO:0000313" key="3">
    <source>
        <dbReference type="Proteomes" id="UP000051557"/>
    </source>
</evidence>
<gene>
    <name evidence="2" type="ORF">ABS32_00535</name>
</gene>
<keyword evidence="1" id="KW-0175">Coiled coil</keyword>
<accession>A0A0R2XFW3</accession>
<sequence>MLSAGPSLRADELLMAQAEAKAYRAAWLELQRRDEILGIAALSNDVRNSHDQIARLSGELIRAERFAKELAEQTKIVLDAAANWAGEPIPAKKAAARAEFESAKRALSELAKNNQPRSLARGLTDAQVVAVDRDQQALVLNLGRSQGAKEGMPFRILRGDKVLGTCRLLEVRELISAGLPEQLNDGVQIQVGDRVSVLAQK</sequence>
<organism evidence="2 3">
    <name type="scientific">Verrucomicrobia subdivision 6 bacterium BACL9 MAG-120820-bin42</name>
    <dbReference type="NCBI Taxonomy" id="1655634"/>
    <lineage>
        <taxon>Bacteria</taxon>
        <taxon>Pseudomonadati</taxon>
        <taxon>Verrucomicrobiota</taxon>
        <taxon>Verrucomicrobiia</taxon>
        <taxon>Verrucomicrobiales</taxon>
        <taxon>Verrucomicrobia subdivision 6</taxon>
    </lineage>
</organism>
<protein>
    <submittedName>
        <fullName evidence="2">Uncharacterized protein</fullName>
    </submittedName>
</protein>
<dbReference type="EMBL" id="LIDM01000007">
    <property type="protein sequence ID" value="KRP33324.1"/>
    <property type="molecule type" value="Genomic_DNA"/>
</dbReference>
<name>A0A0R2XFW3_9BACT</name>